<comment type="caution">
    <text evidence="2">The sequence shown here is derived from an EMBL/GenBank/DDBJ whole genome shotgun (WGS) entry which is preliminary data.</text>
</comment>
<feature type="compositionally biased region" description="Low complexity" evidence="1">
    <location>
        <begin position="1096"/>
        <end position="1107"/>
    </location>
</feature>
<feature type="compositionally biased region" description="Basic residues" evidence="1">
    <location>
        <begin position="174"/>
        <end position="186"/>
    </location>
</feature>
<feature type="compositionally biased region" description="Acidic residues" evidence="1">
    <location>
        <begin position="322"/>
        <end position="341"/>
    </location>
</feature>
<feature type="compositionally biased region" description="Low complexity" evidence="1">
    <location>
        <begin position="963"/>
        <end position="972"/>
    </location>
</feature>
<feature type="compositionally biased region" description="Acidic residues" evidence="1">
    <location>
        <begin position="560"/>
        <end position="574"/>
    </location>
</feature>
<feature type="region of interest" description="Disordered" evidence="1">
    <location>
        <begin position="1039"/>
        <end position="1171"/>
    </location>
</feature>
<name>A0AAD6TNX6_9AGAR</name>
<reference evidence="2" key="1">
    <citation type="submission" date="2023-03" db="EMBL/GenBank/DDBJ databases">
        <title>Massive genome expansion in bonnet fungi (Mycena s.s.) driven by repeated elements and novel gene families across ecological guilds.</title>
        <authorList>
            <consortium name="Lawrence Berkeley National Laboratory"/>
            <person name="Harder C.B."/>
            <person name="Miyauchi S."/>
            <person name="Viragh M."/>
            <person name="Kuo A."/>
            <person name="Thoen E."/>
            <person name="Andreopoulos B."/>
            <person name="Lu D."/>
            <person name="Skrede I."/>
            <person name="Drula E."/>
            <person name="Henrissat B."/>
            <person name="Morin E."/>
            <person name="Kohler A."/>
            <person name="Barry K."/>
            <person name="LaButti K."/>
            <person name="Morin E."/>
            <person name="Salamov A."/>
            <person name="Lipzen A."/>
            <person name="Mereny Z."/>
            <person name="Hegedus B."/>
            <person name="Baldrian P."/>
            <person name="Stursova M."/>
            <person name="Weitz H."/>
            <person name="Taylor A."/>
            <person name="Grigoriev I.V."/>
            <person name="Nagy L.G."/>
            <person name="Martin F."/>
            <person name="Kauserud H."/>
        </authorList>
    </citation>
    <scope>NUCLEOTIDE SEQUENCE</scope>
    <source>
        <strain evidence="2">CBHHK173m</strain>
    </source>
</reference>
<protein>
    <submittedName>
        <fullName evidence="2">Uncharacterized protein</fullName>
    </submittedName>
</protein>
<feature type="compositionally biased region" description="Polar residues" evidence="1">
    <location>
        <begin position="187"/>
        <end position="197"/>
    </location>
</feature>
<evidence type="ECO:0000256" key="1">
    <source>
        <dbReference type="SAM" id="MobiDB-lite"/>
    </source>
</evidence>
<feature type="compositionally biased region" description="Low complexity" evidence="1">
    <location>
        <begin position="458"/>
        <end position="469"/>
    </location>
</feature>
<feature type="compositionally biased region" description="Basic and acidic residues" evidence="1">
    <location>
        <begin position="946"/>
        <end position="962"/>
    </location>
</feature>
<feature type="compositionally biased region" description="Pro residues" evidence="1">
    <location>
        <begin position="1000"/>
        <end position="1014"/>
    </location>
</feature>
<feature type="region of interest" description="Disordered" evidence="1">
    <location>
        <begin position="946"/>
        <end position="1024"/>
    </location>
</feature>
<feature type="region of interest" description="Disordered" evidence="1">
    <location>
        <begin position="125"/>
        <end position="154"/>
    </location>
</feature>
<evidence type="ECO:0000313" key="2">
    <source>
        <dbReference type="EMBL" id="KAJ7075043.1"/>
    </source>
</evidence>
<dbReference type="AlphaFoldDB" id="A0AAD6TNX6"/>
<evidence type="ECO:0000313" key="3">
    <source>
        <dbReference type="Proteomes" id="UP001222325"/>
    </source>
</evidence>
<feature type="compositionally biased region" description="Basic and acidic residues" evidence="1">
    <location>
        <begin position="1128"/>
        <end position="1171"/>
    </location>
</feature>
<dbReference type="Proteomes" id="UP001222325">
    <property type="component" value="Unassembled WGS sequence"/>
</dbReference>
<proteinExistence type="predicted"/>
<keyword evidence="3" id="KW-1185">Reference proteome</keyword>
<organism evidence="2 3">
    <name type="scientific">Mycena belliarum</name>
    <dbReference type="NCBI Taxonomy" id="1033014"/>
    <lineage>
        <taxon>Eukaryota</taxon>
        <taxon>Fungi</taxon>
        <taxon>Dikarya</taxon>
        <taxon>Basidiomycota</taxon>
        <taxon>Agaricomycotina</taxon>
        <taxon>Agaricomycetes</taxon>
        <taxon>Agaricomycetidae</taxon>
        <taxon>Agaricales</taxon>
        <taxon>Marasmiineae</taxon>
        <taxon>Mycenaceae</taxon>
        <taxon>Mycena</taxon>
    </lineage>
</organism>
<feature type="compositionally biased region" description="Low complexity" evidence="1">
    <location>
        <begin position="198"/>
        <end position="214"/>
    </location>
</feature>
<sequence length="1245" mass="139064">MACRRFGPMFGVRPVGMALPPGITPNIWPKRHSHRMTLDPDHQVRDHVVAPPQCLGDKKADPWRLQTQSLKAWHVRRVRENKRTTRLRTKATSIKATSIIQVHLNWMNTRVVLVDVRWHGRTMRTTRSAGKVPDIRDSPPKIPSRAKKRKVLPENDVDEVASVEVPVAPAAPKARPRPRPVLKRSIRNANTSNIRQGSPSAPSAARPDASTAAPRESRRSRSPATRKEDEGGGDLDTPAPALPRVPTDASTAAPRESRRSRSPATRKKDEGGCELDMPTNSRKPRSRSPAPPDVSKAAPAGPPWVRSRSPATRKEADADLERADEEADLQIADDDEEELMDTENLFLYHSSSPHPMADVLPSSTYASPSAIGRRRATDHSPSPPATLPRLRSSRARGRSTTPRPWNVVAGSEHSAARSDEELLKTPRLPPVKTKKSLRPSSPPIASNSSESGDDYEQQQDLLNRQQQRLVDCGYKRPQGVEDDDEEEFEELLKQVEEEGMGEEEAPSQKKQKAKKKATSKPRKKTTKSYDANEGQGDSAAATPRKGRKGKGKEKARVADVEAEQADNEDEDGSESEGGGHQAGPVPDDIKEEVIAAYDAYLEKVAELAAKCNKSPHTLHQVVGHIVKTCRGSTPWNVWQKWYATTNEKLPENTLSTKDFTNESRAAFKKACGLPDEQLHDKEAVYAKIPWLREWNEELMMKAVTLNTIRIIYETFGVHVWGYVIDPQGEASYMFGATGAFVDMRKNEPANMGQVIKDCEHIFGMYEIKKRGGPVLGPSLNLLPADFEQKDGEKLRDAGRRTFSRIMAAQTSVACGKASNDMMRMQWGPKFLDLAFEHQFKIVNYPPTLEDLHLMIGEAFDMRKIGTAQFQEFLPAMEKANCLQTTRKNADDDDVDADDAMAIVSWDDNDKARALEDQRDVVLIAAVDGRSLRSVKDSAAYSSALVKERMKTKASRKKEEKRYYAPYPDYGSYPPYPQYSEHQRRSPPPQAGPSRHHDEYLPPPPRSVAPPPPPADYGHYHTPVYPPTNSRNDAWSYERPVAPLPRHHDAAPPAFARGRTARQESRPRPASPPARAELARLPPIQEDAPRQEGRGTGTSRGTTKARGTSARPQHRRSPEPEARASASASRHETGSVDRPAKRQRTEGRPLESGELKRKREDESTATPDEPHRLISCRFNYPNAKIWSATSFKQVKTQTRADRRTLALYKGKWDLIGSGYTPVFATSVDERRYKSEIELHSLHEPPR</sequence>
<feature type="compositionally biased region" description="Basic and acidic residues" evidence="1">
    <location>
        <begin position="414"/>
        <end position="424"/>
    </location>
</feature>
<feature type="compositionally biased region" description="Basic and acidic residues" evidence="1">
    <location>
        <begin position="312"/>
        <end position="321"/>
    </location>
</feature>
<feature type="region of interest" description="Disordered" evidence="1">
    <location>
        <begin position="168"/>
        <end position="586"/>
    </location>
</feature>
<feature type="compositionally biased region" description="Low complexity" evidence="1">
    <location>
        <begin position="1072"/>
        <end position="1082"/>
    </location>
</feature>
<feature type="compositionally biased region" description="Basic residues" evidence="1">
    <location>
        <begin position="509"/>
        <end position="526"/>
    </location>
</feature>
<feature type="compositionally biased region" description="Basic and acidic residues" evidence="1">
    <location>
        <begin position="215"/>
        <end position="230"/>
    </location>
</feature>
<gene>
    <name evidence="2" type="ORF">B0H15DRAFT_806486</name>
</gene>
<dbReference type="EMBL" id="JARJCN010000105">
    <property type="protein sequence ID" value="KAJ7075043.1"/>
    <property type="molecule type" value="Genomic_DNA"/>
</dbReference>
<accession>A0AAD6TNX6</accession>
<feature type="compositionally biased region" description="Acidic residues" evidence="1">
    <location>
        <begin position="480"/>
        <end position="489"/>
    </location>
</feature>